<dbReference type="HOGENOM" id="CLU_3264039_0_0_9"/>
<name>W1Q2Z5_ABIDE</name>
<dbReference type="AlphaFoldDB" id="W1Q2Z5"/>
<accession>W1Q2Z5</accession>
<dbReference type="EMBL" id="ACIN03000011">
    <property type="protein sequence ID" value="ESK65478.1"/>
    <property type="molecule type" value="Genomic_DNA"/>
</dbReference>
<keyword evidence="2" id="KW-1185">Reference proteome</keyword>
<proteinExistence type="predicted"/>
<dbReference type="Proteomes" id="UP000019050">
    <property type="component" value="Unassembled WGS sequence"/>
</dbReference>
<organism evidence="1 2">
    <name type="scientific">Abiotrophia defectiva ATCC 49176</name>
    <dbReference type="NCBI Taxonomy" id="592010"/>
    <lineage>
        <taxon>Bacteria</taxon>
        <taxon>Bacillati</taxon>
        <taxon>Bacillota</taxon>
        <taxon>Bacilli</taxon>
        <taxon>Lactobacillales</taxon>
        <taxon>Aerococcaceae</taxon>
        <taxon>Abiotrophia</taxon>
    </lineage>
</organism>
<protein>
    <submittedName>
        <fullName evidence="1">Uncharacterized protein</fullName>
    </submittedName>
</protein>
<evidence type="ECO:0000313" key="2">
    <source>
        <dbReference type="Proteomes" id="UP000019050"/>
    </source>
</evidence>
<comment type="caution">
    <text evidence="1">The sequence shown here is derived from an EMBL/GenBank/DDBJ whole genome shotgun (WGS) entry which is preliminary data.</text>
</comment>
<reference evidence="1" key="1">
    <citation type="submission" date="2013-06" db="EMBL/GenBank/DDBJ databases">
        <authorList>
            <person name="Weinstock G."/>
            <person name="Sodergren E."/>
            <person name="Clifton S."/>
            <person name="Fulton L."/>
            <person name="Fulton B."/>
            <person name="Courtney L."/>
            <person name="Fronick C."/>
            <person name="Harrison M."/>
            <person name="Strong C."/>
            <person name="Farmer C."/>
            <person name="Delahaunty K."/>
            <person name="Markovic C."/>
            <person name="Hall O."/>
            <person name="Minx P."/>
            <person name="Tomlinson C."/>
            <person name="Mitreva M."/>
            <person name="Nelson J."/>
            <person name="Hou S."/>
            <person name="Wollam A."/>
            <person name="Pepin K.H."/>
            <person name="Johnson M."/>
            <person name="Bhonagiri V."/>
            <person name="Nash W.E."/>
            <person name="Warren W."/>
            <person name="Chinwalla A."/>
            <person name="Mardis E.R."/>
            <person name="Wilson R.K."/>
        </authorList>
    </citation>
    <scope>NUCLEOTIDE SEQUENCE [LARGE SCALE GENOMIC DNA]</scope>
    <source>
        <strain evidence="1">ATCC 49176</strain>
    </source>
</reference>
<gene>
    <name evidence="1" type="ORF">GCWU000182_001155</name>
</gene>
<sequence length="41" mass="4738">MLFRGKSRISAFFRVASGPLFRVDHWLTLFRGKSSQVQNPV</sequence>
<evidence type="ECO:0000313" key="1">
    <source>
        <dbReference type="EMBL" id="ESK65478.1"/>
    </source>
</evidence>